<feature type="non-terminal residue" evidence="1">
    <location>
        <position position="250"/>
    </location>
</feature>
<sequence length="250" mass="27482">NEGVEFGVHITPFETSSGFRWNIFGTFTHNKNLILELADGVDEITILGSNVAAQSNYFAGQVSSVLRPGQEYGLLKGSVDMRDQDGNLLIDPSNGQMIRDPNPAIIGNPNPDFIVGVTNTFSFKGIRLSAVFDWKEGGDLYSNTVLSMLGRGVTKFNEEREMMKIIPGVYGDPNTYEPLMDGEGNKIQNTTMVETNTLFFGETFAINAANEWSVFDATVYRLREVAIAYDLPTSLLEKTPFGRASISLIG</sequence>
<feature type="non-terminal residue" evidence="1">
    <location>
        <position position="1"/>
    </location>
</feature>
<evidence type="ECO:0000313" key="1">
    <source>
        <dbReference type="EMBL" id="GAJ10813.1"/>
    </source>
</evidence>
<evidence type="ECO:0008006" key="2">
    <source>
        <dbReference type="Google" id="ProtNLM"/>
    </source>
</evidence>
<accession>X1TZS0</accession>
<dbReference type="EMBL" id="BARW01029560">
    <property type="protein sequence ID" value="GAJ10813.1"/>
    <property type="molecule type" value="Genomic_DNA"/>
</dbReference>
<gene>
    <name evidence="1" type="ORF">S12H4_47473</name>
</gene>
<name>X1TZS0_9ZZZZ</name>
<proteinExistence type="predicted"/>
<reference evidence="1" key="1">
    <citation type="journal article" date="2014" name="Front. Microbiol.">
        <title>High frequency of phylogenetically diverse reductive dehalogenase-homologous genes in deep subseafloor sedimentary metagenomes.</title>
        <authorList>
            <person name="Kawai M."/>
            <person name="Futagami T."/>
            <person name="Toyoda A."/>
            <person name="Takaki Y."/>
            <person name="Nishi S."/>
            <person name="Hori S."/>
            <person name="Arai W."/>
            <person name="Tsubouchi T."/>
            <person name="Morono Y."/>
            <person name="Uchiyama I."/>
            <person name="Ito T."/>
            <person name="Fujiyama A."/>
            <person name="Inagaki F."/>
            <person name="Takami H."/>
        </authorList>
    </citation>
    <scope>NUCLEOTIDE SEQUENCE</scope>
    <source>
        <strain evidence="1">Expedition CK06-06</strain>
    </source>
</reference>
<organism evidence="1">
    <name type="scientific">marine sediment metagenome</name>
    <dbReference type="NCBI Taxonomy" id="412755"/>
    <lineage>
        <taxon>unclassified sequences</taxon>
        <taxon>metagenomes</taxon>
        <taxon>ecological metagenomes</taxon>
    </lineage>
</organism>
<dbReference type="AlphaFoldDB" id="X1TZS0"/>
<protein>
    <recommendedName>
        <fullName evidence="2">TonB-dependent receptor-like beta-barrel domain-containing protein</fullName>
    </recommendedName>
</protein>
<comment type="caution">
    <text evidence="1">The sequence shown here is derived from an EMBL/GenBank/DDBJ whole genome shotgun (WGS) entry which is preliminary data.</text>
</comment>